<feature type="domain" description="Carrier" evidence="1">
    <location>
        <begin position="1"/>
        <end position="62"/>
    </location>
</feature>
<organism evidence="2">
    <name type="scientific">Streptomyces pristinaespiralis</name>
    <dbReference type="NCBI Taxonomy" id="38300"/>
    <lineage>
        <taxon>Bacteria</taxon>
        <taxon>Bacillati</taxon>
        <taxon>Actinomycetota</taxon>
        <taxon>Actinomycetes</taxon>
        <taxon>Kitasatosporales</taxon>
        <taxon>Streptomycetaceae</taxon>
        <taxon>Streptomyces</taxon>
    </lineage>
</organism>
<dbReference type="InterPro" id="IPR036736">
    <property type="entry name" value="ACP-like_sf"/>
</dbReference>
<reference evidence="2" key="2">
    <citation type="journal article" date="2011" name="Microb. Biotechnol.">
        <title>Characterization of the 'pristinamycin supercluster' of Streptomyces pristinaespiralis.</title>
        <authorList>
            <person name="Mast Y."/>
            <person name="Weber T."/>
            <person name="Golz M."/>
            <person name="Ort-Winklbauer R."/>
            <person name="Gondran A."/>
            <person name="Wohlleben W."/>
            <person name="Schinko E."/>
        </authorList>
    </citation>
    <scope>NUCLEOTIDE SEQUENCE</scope>
    <source>
        <strain evidence="2">Pr11</strain>
    </source>
</reference>
<dbReference type="Gene3D" id="1.10.1200.10">
    <property type="entry name" value="ACP-like"/>
    <property type="match status" value="1"/>
</dbReference>
<dbReference type="Pfam" id="PF00550">
    <property type="entry name" value="PP-binding"/>
    <property type="match status" value="1"/>
</dbReference>
<dbReference type="SUPFAM" id="SSF47336">
    <property type="entry name" value="ACP-like"/>
    <property type="match status" value="1"/>
</dbReference>
<protein>
    <submittedName>
        <fullName evidence="2">Uncharacterized protein c101_06c</fullName>
    </submittedName>
</protein>
<dbReference type="PROSITE" id="PS50075">
    <property type="entry name" value="CARRIER"/>
    <property type="match status" value="1"/>
</dbReference>
<dbReference type="EMBL" id="FR682000">
    <property type="protein sequence ID" value="CBW45680.1"/>
    <property type="molecule type" value="Genomic_DNA"/>
</dbReference>
<gene>
    <name evidence="2" type="primary">c101_06c</name>
</gene>
<proteinExistence type="predicted"/>
<dbReference type="InterPro" id="IPR009081">
    <property type="entry name" value="PP-bd_ACP"/>
</dbReference>
<reference evidence="2" key="1">
    <citation type="submission" date="2010-06" db="EMBL/GenBank/DDBJ databases">
        <authorList>
            <person name="Mast Y.J."/>
        </authorList>
    </citation>
    <scope>NUCLEOTIDE SEQUENCE</scope>
    <source>
        <strain evidence="2">Pr11</strain>
    </source>
</reference>
<dbReference type="AlphaFoldDB" id="D9UBP0"/>
<sequence>MPARDLADHDDLLEGGVIDSLGLLKVIAWLEDRYDINTDEVDLDPESFKSVAAIEAFIADASRTRAEAA</sequence>
<accession>D9UBP0</accession>
<name>D9UBP0_STRPR</name>
<evidence type="ECO:0000259" key="1">
    <source>
        <dbReference type="PROSITE" id="PS50075"/>
    </source>
</evidence>
<evidence type="ECO:0000313" key="2">
    <source>
        <dbReference type="EMBL" id="CBW45680.1"/>
    </source>
</evidence>